<dbReference type="PROSITE" id="PS00636">
    <property type="entry name" value="DNAJ_1"/>
    <property type="match status" value="1"/>
</dbReference>
<dbReference type="PANTHER" id="PTHR45090">
    <property type="entry name" value="CHAPERONE PROTEIN DNAJ 20 CHLOROPLASTIC"/>
    <property type="match status" value="1"/>
</dbReference>
<name>A0ABR0WW74_REHGL</name>
<dbReference type="PANTHER" id="PTHR45090:SF3">
    <property type="entry name" value="OS09G0368800 PROTEIN"/>
    <property type="match status" value="1"/>
</dbReference>
<evidence type="ECO:0000259" key="1">
    <source>
        <dbReference type="PROSITE" id="PS50076"/>
    </source>
</evidence>
<sequence length="87" mass="10340">MALQYHPDVCTNNNTPLTKEESTQRFIELRKAYETLSDPNSRRIYDCELGLDDPFASRFGGREVWERQLHGLRKRSGERMKKRGFKY</sequence>
<dbReference type="Gene3D" id="1.10.287.110">
    <property type="entry name" value="DnaJ domain"/>
    <property type="match status" value="1"/>
</dbReference>
<dbReference type="InterPro" id="IPR001623">
    <property type="entry name" value="DnaJ_domain"/>
</dbReference>
<dbReference type="SUPFAM" id="SSF46565">
    <property type="entry name" value="Chaperone J-domain"/>
    <property type="match status" value="1"/>
</dbReference>
<dbReference type="PROSITE" id="PS50076">
    <property type="entry name" value="DNAJ_2"/>
    <property type="match status" value="1"/>
</dbReference>
<keyword evidence="3" id="KW-1185">Reference proteome</keyword>
<dbReference type="Proteomes" id="UP001318860">
    <property type="component" value="Unassembled WGS sequence"/>
</dbReference>
<dbReference type="InterPro" id="IPR036869">
    <property type="entry name" value="J_dom_sf"/>
</dbReference>
<dbReference type="CDD" id="cd06257">
    <property type="entry name" value="DnaJ"/>
    <property type="match status" value="1"/>
</dbReference>
<protein>
    <recommendedName>
        <fullName evidence="1">J domain-containing protein</fullName>
    </recommendedName>
</protein>
<evidence type="ECO:0000313" key="3">
    <source>
        <dbReference type="Proteomes" id="UP001318860"/>
    </source>
</evidence>
<gene>
    <name evidence="2" type="ORF">DH2020_015377</name>
</gene>
<comment type="caution">
    <text evidence="2">The sequence shown here is derived from an EMBL/GenBank/DDBJ whole genome shotgun (WGS) entry which is preliminary data.</text>
</comment>
<dbReference type="InterPro" id="IPR053232">
    <property type="entry name" value="DnaJ_C/III_chloroplastic"/>
</dbReference>
<feature type="domain" description="J" evidence="1">
    <location>
        <begin position="1"/>
        <end position="49"/>
    </location>
</feature>
<accession>A0ABR0WW74</accession>
<reference evidence="2 3" key="1">
    <citation type="journal article" date="2021" name="Comput. Struct. Biotechnol. J.">
        <title>De novo genome assembly of the potent medicinal plant Rehmannia glutinosa using nanopore technology.</title>
        <authorList>
            <person name="Ma L."/>
            <person name="Dong C."/>
            <person name="Song C."/>
            <person name="Wang X."/>
            <person name="Zheng X."/>
            <person name="Niu Y."/>
            <person name="Chen S."/>
            <person name="Feng W."/>
        </authorList>
    </citation>
    <scope>NUCLEOTIDE SEQUENCE [LARGE SCALE GENOMIC DNA]</scope>
    <source>
        <strain evidence="2">DH-2019</strain>
    </source>
</reference>
<dbReference type="Pfam" id="PF00226">
    <property type="entry name" value="DnaJ"/>
    <property type="match status" value="1"/>
</dbReference>
<evidence type="ECO:0000313" key="2">
    <source>
        <dbReference type="EMBL" id="KAK6150445.1"/>
    </source>
</evidence>
<dbReference type="InterPro" id="IPR018253">
    <property type="entry name" value="DnaJ_domain_CS"/>
</dbReference>
<proteinExistence type="predicted"/>
<organism evidence="2 3">
    <name type="scientific">Rehmannia glutinosa</name>
    <name type="common">Chinese foxglove</name>
    <dbReference type="NCBI Taxonomy" id="99300"/>
    <lineage>
        <taxon>Eukaryota</taxon>
        <taxon>Viridiplantae</taxon>
        <taxon>Streptophyta</taxon>
        <taxon>Embryophyta</taxon>
        <taxon>Tracheophyta</taxon>
        <taxon>Spermatophyta</taxon>
        <taxon>Magnoliopsida</taxon>
        <taxon>eudicotyledons</taxon>
        <taxon>Gunneridae</taxon>
        <taxon>Pentapetalae</taxon>
        <taxon>asterids</taxon>
        <taxon>lamiids</taxon>
        <taxon>Lamiales</taxon>
        <taxon>Orobanchaceae</taxon>
        <taxon>Rehmannieae</taxon>
        <taxon>Rehmannia</taxon>
    </lineage>
</organism>
<dbReference type="EMBL" id="JABTTQ020000008">
    <property type="protein sequence ID" value="KAK6150445.1"/>
    <property type="molecule type" value="Genomic_DNA"/>
</dbReference>